<evidence type="ECO:0000313" key="4">
    <source>
        <dbReference type="Proteomes" id="UP000317893"/>
    </source>
</evidence>
<keyword evidence="2" id="KW-0732">Signal</keyword>
<proteinExistence type="predicted"/>
<dbReference type="SUPFAM" id="SSF69304">
    <property type="entry name" value="Tricorn protease N-terminal domain"/>
    <property type="match status" value="1"/>
</dbReference>
<dbReference type="AlphaFoldDB" id="A0A542DW82"/>
<sequence>MTTPHRRRRAAAFLCATVAVAGLALGACSASPHLAPVADKAPATQSVTVPATTPAPARSATTPTTPATPATTGPRATVVPAARPATPADPAGIPWSSVRAGWTVVETGQSPSNPTTGRLQLVSPYGARYTLATLPWVDLQDVSPDGRRLLATRDGALREMDLVSRAWRTIPSPKGGYGFRYTRPSGSQIIARVGVGSGLPSFIRFDRAGRTTLSLDLQDGAYAPSGDGRFLVTGWFHQPLVVRDNATGAVLRTVPTPGGYHDCVPAGTYSAPTTVAVRCDKNAPNQAYVSDVFLLDASTGGLRAVTHATGTGDETYGYVAALATSQGTLVMRGTGCGPGDTGLVTASGHLGTALVWPQAVQTPSIAGAVGRTVYATYTTCNGDDVTLRAQDLVTHQVRTLVTAPFLQARVIED</sequence>
<evidence type="ECO:0000256" key="1">
    <source>
        <dbReference type="SAM" id="MobiDB-lite"/>
    </source>
</evidence>
<comment type="caution">
    <text evidence="3">The sequence shown here is derived from an EMBL/GenBank/DDBJ whole genome shotgun (WGS) entry which is preliminary data.</text>
</comment>
<evidence type="ECO:0008006" key="5">
    <source>
        <dbReference type="Google" id="ProtNLM"/>
    </source>
</evidence>
<feature type="compositionally biased region" description="Low complexity" evidence="1">
    <location>
        <begin position="45"/>
        <end position="91"/>
    </location>
</feature>
<accession>A0A542DW82</accession>
<dbReference type="EMBL" id="VFMN01000001">
    <property type="protein sequence ID" value="TQJ07347.1"/>
    <property type="molecule type" value="Genomic_DNA"/>
</dbReference>
<dbReference type="OrthoDB" id="4673009at2"/>
<gene>
    <name evidence="3" type="ORF">FB458_0408</name>
</gene>
<feature type="chain" id="PRO_5038993479" description="YD repeat-containing protein" evidence="2">
    <location>
        <begin position="27"/>
        <end position="413"/>
    </location>
</feature>
<name>A0A542DW82_9MICO</name>
<dbReference type="Proteomes" id="UP000317893">
    <property type="component" value="Unassembled WGS sequence"/>
</dbReference>
<evidence type="ECO:0000313" key="3">
    <source>
        <dbReference type="EMBL" id="TQJ07347.1"/>
    </source>
</evidence>
<keyword evidence="4" id="KW-1185">Reference proteome</keyword>
<feature type="region of interest" description="Disordered" evidence="1">
    <location>
        <begin position="45"/>
        <end position="94"/>
    </location>
</feature>
<reference evidence="3 4" key="1">
    <citation type="submission" date="2019-06" db="EMBL/GenBank/DDBJ databases">
        <title>Sequencing the genomes of 1000 actinobacteria strains.</title>
        <authorList>
            <person name="Klenk H.-P."/>
        </authorList>
    </citation>
    <scope>NUCLEOTIDE SEQUENCE [LARGE SCALE GENOMIC DNA]</scope>
    <source>
        <strain evidence="3 4">DSM 18607</strain>
    </source>
</reference>
<evidence type="ECO:0000256" key="2">
    <source>
        <dbReference type="SAM" id="SignalP"/>
    </source>
</evidence>
<feature type="signal peptide" evidence="2">
    <location>
        <begin position="1"/>
        <end position="26"/>
    </location>
</feature>
<organism evidence="3 4">
    <name type="scientific">Lapillicoccus jejuensis</name>
    <dbReference type="NCBI Taxonomy" id="402171"/>
    <lineage>
        <taxon>Bacteria</taxon>
        <taxon>Bacillati</taxon>
        <taxon>Actinomycetota</taxon>
        <taxon>Actinomycetes</taxon>
        <taxon>Micrococcales</taxon>
        <taxon>Intrasporangiaceae</taxon>
        <taxon>Lapillicoccus</taxon>
    </lineage>
</organism>
<dbReference type="RefSeq" id="WP_141846308.1">
    <property type="nucleotide sequence ID" value="NZ_BAAAPR010000006.1"/>
</dbReference>
<dbReference type="PROSITE" id="PS51257">
    <property type="entry name" value="PROKAR_LIPOPROTEIN"/>
    <property type="match status" value="1"/>
</dbReference>
<protein>
    <recommendedName>
        <fullName evidence="5">YD repeat-containing protein</fullName>
    </recommendedName>
</protein>